<accession>A0A250WWA8</accession>
<gene>
    <name evidence="3" type="ORF">CEUSTIGMA_g2545.t1</name>
</gene>
<feature type="compositionally biased region" description="Polar residues" evidence="1">
    <location>
        <begin position="68"/>
        <end position="84"/>
    </location>
</feature>
<dbReference type="AlphaFoldDB" id="A0A250WWA8"/>
<dbReference type="OrthoDB" id="3647at2759"/>
<dbReference type="EMBL" id="BEGY01000010">
    <property type="protein sequence ID" value="GAX75101.1"/>
    <property type="molecule type" value="Genomic_DNA"/>
</dbReference>
<dbReference type="CDD" id="cd02440">
    <property type="entry name" value="AdoMet_MTases"/>
    <property type="match status" value="1"/>
</dbReference>
<evidence type="ECO:0000259" key="2">
    <source>
        <dbReference type="Pfam" id="PF08241"/>
    </source>
</evidence>
<feature type="region of interest" description="Disordered" evidence="1">
    <location>
        <begin position="62"/>
        <end position="88"/>
    </location>
</feature>
<dbReference type="Gene3D" id="3.40.50.150">
    <property type="entry name" value="Vaccinia Virus protein VP39"/>
    <property type="match status" value="1"/>
</dbReference>
<dbReference type="Pfam" id="PF08241">
    <property type="entry name" value="Methyltransf_11"/>
    <property type="match status" value="1"/>
</dbReference>
<protein>
    <recommendedName>
        <fullName evidence="2">Methyltransferase type 11 domain-containing protein</fullName>
    </recommendedName>
</protein>
<comment type="caution">
    <text evidence="3">The sequence shown here is derived from an EMBL/GenBank/DDBJ whole genome shotgun (WGS) entry which is preliminary data.</text>
</comment>
<evidence type="ECO:0000256" key="1">
    <source>
        <dbReference type="SAM" id="MobiDB-lite"/>
    </source>
</evidence>
<organism evidence="3 4">
    <name type="scientific">Chlamydomonas eustigma</name>
    <dbReference type="NCBI Taxonomy" id="1157962"/>
    <lineage>
        <taxon>Eukaryota</taxon>
        <taxon>Viridiplantae</taxon>
        <taxon>Chlorophyta</taxon>
        <taxon>core chlorophytes</taxon>
        <taxon>Chlorophyceae</taxon>
        <taxon>CS clade</taxon>
        <taxon>Chlamydomonadales</taxon>
        <taxon>Chlamydomonadaceae</taxon>
        <taxon>Chlamydomonas</taxon>
    </lineage>
</organism>
<dbReference type="InterPro" id="IPR050508">
    <property type="entry name" value="Methyltransf_Superfamily"/>
</dbReference>
<dbReference type="PANTHER" id="PTHR42912:SF81">
    <property type="entry name" value="METHYLTRANSFERASE DOMAIN-CONTAINING PROTEIN"/>
    <property type="match status" value="1"/>
</dbReference>
<name>A0A250WWA8_9CHLO</name>
<evidence type="ECO:0000313" key="4">
    <source>
        <dbReference type="Proteomes" id="UP000232323"/>
    </source>
</evidence>
<dbReference type="PANTHER" id="PTHR42912">
    <property type="entry name" value="METHYLTRANSFERASE"/>
    <property type="match status" value="1"/>
</dbReference>
<evidence type="ECO:0000313" key="3">
    <source>
        <dbReference type="EMBL" id="GAX75101.1"/>
    </source>
</evidence>
<sequence>MLKYCRRPEFKRILDSRCSSYLSSSTRKKLNGKLLHVRASTTSAVETEFAQRITLDGLSLGSSSVSDKTQVNNTASENSAQHTPSPAELDAGRFRIDQSVSNWANYAKRPWIEDQNGGGVLSVVQRMSDISADFVRDPAAAAYWAYHAARLSFFVSQAVTGLLAYEASDRAQNLSIASLVAGGSNASSNTSTSGSENQPAPSIFSRLMKSGGDEVSVRAKEAFGVWQQDLSYIQSKYYKMPWDMTTLTHQQYNPFFMAARTSKFVQESVMTLSRRKRNTPDPVWIKGPSLYPQYYTNTYHYQTDGWFSEKSADVYEHSTETLFFGRQDAMQRSSLVPISEYISSCGKPASELKLLEVAAGTGRFHTFIKDNWPEMPSVVSDLSPFYLSKARANIEYWRSQTRGGRVLGGGPDGANVEYLQTAAESIAAADSSFDIVVVVYLFHELPEAIRRRAVSEFYRVLKPGGLVVFNDSMQIGDRPEWDNTVGLFGNFNEPYYRNYVMCDIGGMFEEAGFQPELKLMSSVSKVLSFMKPNVM</sequence>
<dbReference type="InterPro" id="IPR013216">
    <property type="entry name" value="Methyltransf_11"/>
</dbReference>
<dbReference type="Proteomes" id="UP000232323">
    <property type="component" value="Unassembled WGS sequence"/>
</dbReference>
<dbReference type="STRING" id="1157962.A0A250WWA8"/>
<feature type="domain" description="Methyltransferase type 11" evidence="2">
    <location>
        <begin position="355"/>
        <end position="469"/>
    </location>
</feature>
<proteinExistence type="predicted"/>
<dbReference type="SUPFAM" id="SSF53335">
    <property type="entry name" value="S-adenosyl-L-methionine-dependent methyltransferases"/>
    <property type="match status" value="1"/>
</dbReference>
<dbReference type="InterPro" id="IPR029063">
    <property type="entry name" value="SAM-dependent_MTases_sf"/>
</dbReference>
<dbReference type="GO" id="GO:0008757">
    <property type="term" value="F:S-adenosylmethionine-dependent methyltransferase activity"/>
    <property type="evidence" value="ECO:0007669"/>
    <property type="project" value="InterPro"/>
</dbReference>
<reference evidence="3 4" key="1">
    <citation type="submission" date="2017-08" db="EMBL/GenBank/DDBJ databases">
        <title>Acidophilic green algal genome provides insights into adaptation to an acidic environment.</title>
        <authorList>
            <person name="Hirooka S."/>
            <person name="Hirose Y."/>
            <person name="Kanesaki Y."/>
            <person name="Higuchi S."/>
            <person name="Fujiwara T."/>
            <person name="Onuma R."/>
            <person name="Era A."/>
            <person name="Ohbayashi R."/>
            <person name="Uzuka A."/>
            <person name="Nozaki H."/>
            <person name="Yoshikawa H."/>
            <person name="Miyagishima S.Y."/>
        </authorList>
    </citation>
    <scope>NUCLEOTIDE SEQUENCE [LARGE SCALE GENOMIC DNA]</scope>
    <source>
        <strain evidence="3 4">NIES-2499</strain>
    </source>
</reference>
<keyword evidence="4" id="KW-1185">Reference proteome</keyword>